<keyword evidence="3" id="KW-0233">DNA recombination</keyword>
<dbReference type="RefSeq" id="WP_229536729.1">
    <property type="nucleotide sequence ID" value="NZ_JAJHJB010000040.1"/>
</dbReference>
<accession>A0ABS8HZV0</accession>
<keyword evidence="2" id="KW-0238">DNA-binding</keyword>
<dbReference type="Gene3D" id="3.40.50.1390">
    <property type="entry name" value="Resolvase, N-terminal catalytic domain"/>
    <property type="match status" value="1"/>
</dbReference>
<evidence type="ECO:0000259" key="6">
    <source>
        <dbReference type="PROSITE" id="PS51737"/>
    </source>
</evidence>
<dbReference type="Pfam" id="PF00239">
    <property type="entry name" value="Resolvase"/>
    <property type="match status" value="1"/>
</dbReference>
<dbReference type="InterPro" id="IPR038109">
    <property type="entry name" value="DNA_bind_recomb_sf"/>
</dbReference>
<keyword evidence="1" id="KW-0229">DNA integration</keyword>
<evidence type="ECO:0000256" key="1">
    <source>
        <dbReference type="ARBA" id="ARBA00022908"/>
    </source>
</evidence>
<dbReference type="Pfam" id="PF07508">
    <property type="entry name" value="Recombinase"/>
    <property type="match status" value="1"/>
</dbReference>
<name>A0ABS8HZV0_9FIRM</name>
<dbReference type="Pfam" id="PF13408">
    <property type="entry name" value="Zn_ribbon_recom"/>
    <property type="match status" value="1"/>
</dbReference>
<dbReference type="CDD" id="cd00338">
    <property type="entry name" value="Ser_Recombinase"/>
    <property type="match status" value="1"/>
</dbReference>
<dbReference type="InterPro" id="IPR050639">
    <property type="entry name" value="SSR_resolvase"/>
</dbReference>
<dbReference type="PROSITE" id="PS00397">
    <property type="entry name" value="RECOMBINASES_1"/>
    <property type="match status" value="1"/>
</dbReference>
<feature type="active site" description="O-(5'-phospho-DNA)-serine intermediate" evidence="4">
    <location>
        <position position="10"/>
    </location>
</feature>
<dbReference type="SUPFAM" id="SSF53041">
    <property type="entry name" value="Resolvase-like"/>
    <property type="match status" value="1"/>
</dbReference>
<dbReference type="PANTHER" id="PTHR30461">
    <property type="entry name" value="DNA-INVERTASE FROM LAMBDOID PROPHAGE"/>
    <property type="match status" value="1"/>
</dbReference>
<dbReference type="EMBL" id="JAJHJB010000040">
    <property type="protein sequence ID" value="MCC5467783.1"/>
    <property type="molecule type" value="Genomic_DNA"/>
</dbReference>
<dbReference type="InterPro" id="IPR025827">
    <property type="entry name" value="Zn_ribbon_recom_dom"/>
</dbReference>
<reference evidence="7" key="1">
    <citation type="submission" date="2021-11" db="EMBL/GenBank/DDBJ databases">
        <title>Description of a new species Pelosinus isolated from the bottom sediments of Lake Baikal.</title>
        <authorList>
            <person name="Zakharyuk A."/>
        </authorList>
    </citation>
    <scope>NUCLEOTIDE SEQUENCE</scope>
    <source>
        <strain evidence="7">Bkl1</strain>
    </source>
</reference>
<dbReference type="InterPro" id="IPR011109">
    <property type="entry name" value="DNA_bind_recombinase_dom"/>
</dbReference>
<feature type="domain" description="Recombinase" evidence="6">
    <location>
        <begin position="155"/>
        <end position="281"/>
    </location>
</feature>
<organism evidence="7 8">
    <name type="scientific">Pelosinus baikalensis</name>
    <dbReference type="NCBI Taxonomy" id="2892015"/>
    <lineage>
        <taxon>Bacteria</taxon>
        <taxon>Bacillati</taxon>
        <taxon>Bacillota</taxon>
        <taxon>Negativicutes</taxon>
        <taxon>Selenomonadales</taxon>
        <taxon>Sporomusaceae</taxon>
        <taxon>Pelosinus</taxon>
    </lineage>
</organism>
<dbReference type="PROSITE" id="PS51736">
    <property type="entry name" value="RECOMBINASES_3"/>
    <property type="match status" value="1"/>
</dbReference>
<dbReference type="PROSITE" id="PS51737">
    <property type="entry name" value="RECOMBINASE_DNA_BIND"/>
    <property type="match status" value="1"/>
</dbReference>
<sequence length="487" mass="56917">MMNAIYARVSTLEQVEGYSLTDQVSSCRSRLLSMNALQIEEYIDDGYSGEYLERPALDRLREDIRNKRIEYIVIYDPDRLSRNLTNQLLLADEMEKADTKLIFITHDYDASPEGRLFFSIRGAISAFEKAKIRERTMRGKRTKALSGKLVFNDKAFGYDYDKENSMYIINEAEANIIKLMYNLCGNKQYSLRDIMLEFKSMGIVNRKYKPFTLSNIHRILINEMYAGTKWSFKHYGKKMSQYKTKIIPRPKEEWIPIQVPAIVTKELWEAAQKVLTKNKFLATRNTKRDYLLRGIIKCGCCNRSMTGVCRVQKGIEYKYYVCNKNMENWYLKTDKCTTMHIPASLIEESVWKALCSFIKDDHDIALYIPNVKKIDTTTKQIERMTSYYDELSQKRSAIMRWFRDNVIDSTIAEKELQEVQKEIVATATALATISGKKTDFFVETSNITADQIMANTTFQTKRDILLKLHYTVYVTKTKNHLDWYLGH</sequence>
<evidence type="ECO:0000256" key="3">
    <source>
        <dbReference type="ARBA" id="ARBA00023172"/>
    </source>
</evidence>
<dbReference type="SMART" id="SM00857">
    <property type="entry name" value="Resolvase"/>
    <property type="match status" value="1"/>
</dbReference>
<dbReference type="InterPro" id="IPR036162">
    <property type="entry name" value="Resolvase-like_N_sf"/>
</dbReference>
<evidence type="ECO:0000259" key="5">
    <source>
        <dbReference type="PROSITE" id="PS51736"/>
    </source>
</evidence>
<dbReference type="PANTHER" id="PTHR30461:SF23">
    <property type="entry name" value="DNA RECOMBINASE-RELATED"/>
    <property type="match status" value="1"/>
</dbReference>
<evidence type="ECO:0000256" key="4">
    <source>
        <dbReference type="PROSITE-ProRule" id="PRU10137"/>
    </source>
</evidence>
<dbReference type="Proteomes" id="UP001165492">
    <property type="component" value="Unassembled WGS sequence"/>
</dbReference>
<keyword evidence="8" id="KW-1185">Reference proteome</keyword>
<dbReference type="Gene3D" id="3.90.1750.20">
    <property type="entry name" value="Putative Large Serine Recombinase, Chain B, Domain 2"/>
    <property type="match status" value="1"/>
</dbReference>
<feature type="domain" description="Resolvase/invertase-type recombinase catalytic" evidence="5">
    <location>
        <begin position="2"/>
        <end position="147"/>
    </location>
</feature>
<evidence type="ECO:0000256" key="2">
    <source>
        <dbReference type="ARBA" id="ARBA00023125"/>
    </source>
</evidence>
<evidence type="ECO:0000313" key="7">
    <source>
        <dbReference type="EMBL" id="MCC5467783.1"/>
    </source>
</evidence>
<gene>
    <name evidence="7" type="ORF">LMF89_20825</name>
</gene>
<evidence type="ECO:0000313" key="8">
    <source>
        <dbReference type="Proteomes" id="UP001165492"/>
    </source>
</evidence>
<dbReference type="InterPro" id="IPR006119">
    <property type="entry name" value="Resolv_N"/>
</dbReference>
<proteinExistence type="predicted"/>
<dbReference type="InterPro" id="IPR006118">
    <property type="entry name" value="Recombinase_CS"/>
</dbReference>
<comment type="caution">
    <text evidence="7">The sequence shown here is derived from an EMBL/GenBank/DDBJ whole genome shotgun (WGS) entry which is preliminary data.</text>
</comment>
<protein>
    <submittedName>
        <fullName evidence="7">Recombinase family protein</fullName>
    </submittedName>
</protein>